<sequence length="70" mass="7599">MSTNPERPRRSGAATFIPLVVGVCATLLLRFAFEALFPDVSVWIAFIVAVVGGAIAYTLAERAYARRDRG</sequence>
<reference evidence="2 3" key="1">
    <citation type="submission" date="2020-04" db="EMBL/GenBank/DDBJ databases">
        <title>Knoellia sp. isolate from air conditioner.</title>
        <authorList>
            <person name="Chea S."/>
            <person name="Kim D.-U."/>
        </authorList>
    </citation>
    <scope>NUCLEOTIDE SEQUENCE [LARGE SCALE GENOMIC DNA]</scope>
    <source>
        <strain evidence="2 3">DB2414S</strain>
    </source>
</reference>
<proteinExistence type="predicted"/>
<dbReference type="EMBL" id="JABEPQ010000005">
    <property type="protein sequence ID" value="NNM47783.1"/>
    <property type="molecule type" value="Genomic_DNA"/>
</dbReference>
<organism evidence="2 3">
    <name type="scientific">Knoellia koreensis</name>
    <dbReference type="NCBI Taxonomy" id="2730921"/>
    <lineage>
        <taxon>Bacteria</taxon>
        <taxon>Bacillati</taxon>
        <taxon>Actinomycetota</taxon>
        <taxon>Actinomycetes</taxon>
        <taxon>Micrococcales</taxon>
        <taxon>Intrasporangiaceae</taxon>
        <taxon>Knoellia</taxon>
    </lineage>
</organism>
<evidence type="ECO:0000313" key="2">
    <source>
        <dbReference type="EMBL" id="NNM47783.1"/>
    </source>
</evidence>
<dbReference type="AlphaFoldDB" id="A0A849HM90"/>
<protein>
    <submittedName>
        <fullName evidence="2">Uncharacterized protein</fullName>
    </submittedName>
</protein>
<comment type="caution">
    <text evidence="2">The sequence shown here is derived from an EMBL/GenBank/DDBJ whole genome shotgun (WGS) entry which is preliminary data.</text>
</comment>
<feature type="transmembrane region" description="Helical" evidence="1">
    <location>
        <begin position="40"/>
        <end position="60"/>
    </location>
</feature>
<evidence type="ECO:0000313" key="3">
    <source>
        <dbReference type="Proteomes" id="UP000588586"/>
    </source>
</evidence>
<dbReference type="Proteomes" id="UP000588586">
    <property type="component" value="Unassembled WGS sequence"/>
</dbReference>
<keyword evidence="1" id="KW-0472">Membrane</keyword>
<gene>
    <name evidence="2" type="ORF">HJG52_17470</name>
</gene>
<accession>A0A849HM90</accession>
<keyword evidence="1" id="KW-1133">Transmembrane helix</keyword>
<evidence type="ECO:0000256" key="1">
    <source>
        <dbReference type="SAM" id="Phobius"/>
    </source>
</evidence>
<name>A0A849HM90_9MICO</name>
<keyword evidence="1" id="KW-0812">Transmembrane</keyword>
<feature type="transmembrane region" description="Helical" evidence="1">
    <location>
        <begin position="12"/>
        <end position="33"/>
    </location>
</feature>
<keyword evidence="3" id="KW-1185">Reference proteome</keyword>
<dbReference type="RefSeq" id="WP_171244921.1">
    <property type="nucleotide sequence ID" value="NZ_JABEPQ010000005.1"/>
</dbReference>